<feature type="transmembrane region" description="Helical" evidence="1">
    <location>
        <begin position="352"/>
        <end position="375"/>
    </location>
</feature>
<evidence type="ECO:0000313" key="2">
    <source>
        <dbReference type="EMBL" id="TQM15705.1"/>
    </source>
</evidence>
<gene>
    <name evidence="2" type="ORF">FB558_2496</name>
</gene>
<evidence type="ECO:0008006" key="4">
    <source>
        <dbReference type="Google" id="ProtNLM"/>
    </source>
</evidence>
<organism evidence="2 3">
    <name type="scientific">Pseudonocardia kunmingensis</name>
    <dbReference type="NCBI Taxonomy" id="630975"/>
    <lineage>
        <taxon>Bacteria</taxon>
        <taxon>Bacillati</taxon>
        <taxon>Actinomycetota</taxon>
        <taxon>Actinomycetes</taxon>
        <taxon>Pseudonocardiales</taxon>
        <taxon>Pseudonocardiaceae</taxon>
        <taxon>Pseudonocardia</taxon>
    </lineage>
</organism>
<keyword evidence="3" id="KW-1185">Reference proteome</keyword>
<keyword evidence="1" id="KW-1133">Transmembrane helix</keyword>
<comment type="caution">
    <text evidence="2">The sequence shown here is derived from an EMBL/GenBank/DDBJ whole genome shotgun (WGS) entry which is preliminary data.</text>
</comment>
<evidence type="ECO:0000313" key="3">
    <source>
        <dbReference type="Proteomes" id="UP000315677"/>
    </source>
</evidence>
<dbReference type="EMBL" id="VFPA01000001">
    <property type="protein sequence ID" value="TQM15705.1"/>
    <property type="molecule type" value="Genomic_DNA"/>
</dbReference>
<evidence type="ECO:0000256" key="1">
    <source>
        <dbReference type="SAM" id="Phobius"/>
    </source>
</evidence>
<sequence length="644" mass="64203">MNVATAALSLRLLRLGGRRAATSAALIGLGITVGTALLAVALGAVHGWDAREARAGWRTGQPVPAAGAPVAAIATATDAVAGRPLHRVDVAAMAPTAPPPGLPRVPGLGEMWVSPALAALLRDLPPDALAERFPAPTGEITPAGLVRPDELVAVVGRAPSDIPGATPIASFAAGSPGLLEIYRQLTYVAAALLVFPVAGLLGASARLTATRRAERLAVLRLLGASTGQVTVAAVTEVTAIAAGAAVLGIGVQWLAAPALAAIELGGGGWFAGDLRPGPAAAAGLVAGVVVLALLAALGGMREVVVEPLGVVRRQRSGSARLLRLLGVAAGIGVFAVANGARQAGPADVAGLVFGVGVLALFGAVSLVGPLVVRLLGIGMTRSARSPAALIAGRRMLDDPRGAFRPLAGVTLAVFVAGFLAPLTAALSGSTPDDDSALRVEAPAGEVGELQAEVAHRLGARAIAADVAIADVGGEVGVAVTPTLPADRDRVRTALAPVASGPVLTEREARSENAVFVADLQRGAFVVLAGTFLIAATATGTAAAARVLDHRRTLRLLRLAGTPMSVLDSARRAETVRPLLVLAAIALVLGLLCAFPFAAAANAFEPTGIVVLGVSLLAGVAVVVAASAASRPLLRAVTAAPARED</sequence>
<feature type="transmembrane region" description="Helical" evidence="1">
    <location>
        <begin position="403"/>
        <end position="426"/>
    </location>
</feature>
<dbReference type="Proteomes" id="UP000315677">
    <property type="component" value="Unassembled WGS sequence"/>
</dbReference>
<protein>
    <recommendedName>
        <fullName evidence="4">FtsX-like permease family protein</fullName>
    </recommendedName>
</protein>
<proteinExistence type="predicted"/>
<name>A0A543E2A4_9PSEU</name>
<feature type="transmembrane region" description="Helical" evidence="1">
    <location>
        <begin position="606"/>
        <end position="625"/>
    </location>
</feature>
<accession>A0A543E2A4</accession>
<reference evidence="2 3" key="1">
    <citation type="submission" date="2019-06" db="EMBL/GenBank/DDBJ databases">
        <title>Sequencing the genomes of 1000 actinobacteria strains.</title>
        <authorList>
            <person name="Klenk H.-P."/>
        </authorList>
    </citation>
    <scope>NUCLEOTIDE SEQUENCE [LARGE SCALE GENOMIC DNA]</scope>
    <source>
        <strain evidence="2 3">DSM 45301</strain>
    </source>
</reference>
<feature type="transmembrane region" description="Helical" evidence="1">
    <location>
        <begin position="185"/>
        <end position="208"/>
    </location>
</feature>
<feature type="transmembrane region" description="Helical" evidence="1">
    <location>
        <begin position="279"/>
        <end position="300"/>
    </location>
</feature>
<feature type="transmembrane region" description="Helical" evidence="1">
    <location>
        <begin position="523"/>
        <end position="547"/>
    </location>
</feature>
<dbReference type="OrthoDB" id="4871813at2"/>
<feature type="transmembrane region" description="Helical" evidence="1">
    <location>
        <begin position="578"/>
        <end position="600"/>
    </location>
</feature>
<feature type="transmembrane region" description="Helical" evidence="1">
    <location>
        <begin position="21"/>
        <end position="45"/>
    </location>
</feature>
<feature type="transmembrane region" description="Helical" evidence="1">
    <location>
        <begin position="321"/>
        <end position="340"/>
    </location>
</feature>
<feature type="transmembrane region" description="Helical" evidence="1">
    <location>
        <begin position="229"/>
        <end position="255"/>
    </location>
</feature>
<dbReference type="RefSeq" id="WP_142051935.1">
    <property type="nucleotide sequence ID" value="NZ_VFPA01000001.1"/>
</dbReference>
<dbReference type="AlphaFoldDB" id="A0A543E2A4"/>
<keyword evidence="1" id="KW-0472">Membrane</keyword>
<keyword evidence="1" id="KW-0812">Transmembrane</keyword>